<evidence type="ECO:0008006" key="10">
    <source>
        <dbReference type="Google" id="ProtNLM"/>
    </source>
</evidence>
<evidence type="ECO:0000313" key="8">
    <source>
        <dbReference type="EMBL" id="OGY23643.1"/>
    </source>
</evidence>
<dbReference type="InterPro" id="IPR000983">
    <property type="entry name" value="Bac_GSPG_pilin"/>
</dbReference>
<comment type="caution">
    <text evidence="8">The sequence shown here is derived from an EMBL/GenBank/DDBJ whole genome shotgun (WGS) entry which is preliminary data.</text>
</comment>
<dbReference type="EMBL" id="MHCQ01000041">
    <property type="protein sequence ID" value="OGY23643.1"/>
    <property type="molecule type" value="Genomic_DNA"/>
</dbReference>
<dbReference type="GO" id="GO:0015628">
    <property type="term" value="P:protein secretion by the type II secretion system"/>
    <property type="evidence" value="ECO:0007669"/>
    <property type="project" value="InterPro"/>
</dbReference>
<accession>A0A1G1W7I9</accession>
<comment type="subcellular location">
    <subcellularLocation>
        <location evidence="1">Membrane</location>
        <topology evidence="1">Single-pass membrane protein</topology>
    </subcellularLocation>
</comment>
<proteinExistence type="predicted"/>
<sequence length="209" mass="22286">MYYTQETFKSKKGFTIIEMLTVMGIIAILASLALVSFGSAQRKARDTQRKNDLKRIQVALESYRSDSSQYPYTNATTSPPADAPSAAANSYKIACKVGGSLINLNWGSAFTCDSGTYLTTLPNDPTGADYNYVSFYVSGVTEDACEIDGEICTSYYLTACLENVKDSERDTDDGTPPAPGAGPTGNGDICGTAGTFDGRVSYTLTPTGK</sequence>
<feature type="transmembrane region" description="Helical" evidence="7">
    <location>
        <begin position="20"/>
        <end position="40"/>
    </location>
</feature>
<keyword evidence="5 7" id="KW-0472">Membrane</keyword>
<dbReference type="InterPro" id="IPR012902">
    <property type="entry name" value="N_methyl_site"/>
</dbReference>
<dbReference type="PANTHER" id="PTHR30093">
    <property type="entry name" value="GENERAL SECRETION PATHWAY PROTEIN G"/>
    <property type="match status" value="1"/>
</dbReference>
<dbReference type="PRINTS" id="PR00813">
    <property type="entry name" value="BCTERIALGSPG"/>
</dbReference>
<evidence type="ECO:0000256" key="4">
    <source>
        <dbReference type="ARBA" id="ARBA00022989"/>
    </source>
</evidence>
<reference evidence="8 9" key="1">
    <citation type="journal article" date="2016" name="Nat. Commun.">
        <title>Thousands of microbial genomes shed light on interconnected biogeochemical processes in an aquifer system.</title>
        <authorList>
            <person name="Anantharaman K."/>
            <person name="Brown C.T."/>
            <person name="Hug L.A."/>
            <person name="Sharon I."/>
            <person name="Castelle C.J."/>
            <person name="Probst A.J."/>
            <person name="Thomas B.C."/>
            <person name="Singh A."/>
            <person name="Wilkins M.J."/>
            <person name="Karaoz U."/>
            <person name="Brodie E.L."/>
            <person name="Williams K.H."/>
            <person name="Hubbard S.S."/>
            <person name="Banfield J.F."/>
        </authorList>
    </citation>
    <scope>NUCLEOTIDE SEQUENCE [LARGE SCALE GENOMIC DNA]</scope>
</reference>
<dbReference type="Gene3D" id="3.30.700.10">
    <property type="entry name" value="Glycoprotein, Type 4 Pilin"/>
    <property type="match status" value="1"/>
</dbReference>
<dbReference type="Pfam" id="PF07963">
    <property type="entry name" value="N_methyl"/>
    <property type="match status" value="1"/>
</dbReference>
<evidence type="ECO:0000256" key="3">
    <source>
        <dbReference type="ARBA" id="ARBA00022692"/>
    </source>
</evidence>
<evidence type="ECO:0000256" key="7">
    <source>
        <dbReference type="SAM" id="Phobius"/>
    </source>
</evidence>
<keyword evidence="2" id="KW-0488">Methylation</keyword>
<organism evidence="8 9">
    <name type="scientific">Candidatus Woykebacteria bacterium RBG_13_40_7b</name>
    <dbReference type="NCBI Taxonomy" id="1802594"/>
    <lineage>
        <taxon>Bacteria</taxon>
        <taxon>Candidatus Woykeibacteriota</taxon>
    </lineage>
</organism>
<protein>
    <recommendedName>
        <fullName evidence="10">Type II secretion system protein GspG C-terminal domain-containing protein</fullName>
    </recommendedName>
</protein>
<evidence type="ECO:0000256" key="5">
    <source>
        <dbReference type="ARBA" id="ARBA00023136"/>
    </source>
</evidence>
<evidence type="ECO:0000256" key="6">
    <source>
        <dbReference type="SAM" id="MobiDB-lite"/>
    </source>
</evidence>
<dbReference type="PANTHER" id="PTHR30093:SF44">
    <property type="entry name" value="TYPE II SECRETION SYSTEM CORE PROTEIN G"/>
    <property type="match status" value="1"/>
</dbReference>
<dbReference type="SUPFAM" id="SSF54523">
    <property type="entry name" value="Pili subunits"/>
    <property type="match status" value="1"/>
</dbReference>
<dbReference type="NCBIfam" id="TIGR02532">
    <property type="entry name" value="IV_pilin_GFxxxE"/>
    <property type="match status" value="1"/>
</dbReference>
<keyword evidence="4 7" id="KW-1133">Transmembrane helix</keyword>
<evidence type="ECO:0000256" key="2">
    <source>
        <dbReference type="ARBA" id="ARBA00022481"/>
    </source>
</evidence>
<dbReference type="InterPro" id="IPR045584">
    <property type="entry name" value="Pilin-like"/>
</dbReference>
<dbReference type="Proteomes" id="UP000177103">
    <property type="component" value="Unassembled WGS sequence"/>
</dbReference>
<evidence type="ECO:0000256" key="1">
    <source>
        <dbReference type="ARBA" id="ARBA00004167"/>
    </source>
</evidence>
<name>A0A1G1W7I9_9BACT</name>
<gene>
    <name evidence="8" type="ORF">A2Y57_04000</name>
</gene>
<dbReference type="GO" id="GO:0015627">
    <property type="term" value="C:type II protein secretion system complex"/>
    <property type="evidence" value="ECO:0007669"/>
    <property type="project" value="InterPro"/>
</dbReference>
<dbReference type="GO" id="GO:0016020">
    <property type="term" value="C:membrane"/>
    <property type="evidence" value="ECO:0007669"/>
    <property type="project" value="UniProtKB-SubCell"/>
</dbReference>
<dbReference type="AlphaFoldDB" id="A0A1G1W7I9"/>
<evidence type="ECO:0000313" key="9">
    <source>
        <dbReference type="Proteomes" id="UP000177103"/>
    </source>
</evidence>
<keyword evidence="3 7" id="KW-0812">Transmembrane</keyword>
<feature type="region of interest" description="Disordered" evidence="6">
    <location>
        <begin position="167"/>
        <end position="189"/>
    </location>
</feature>